<protein>
    <submittedName>
        <fullName evidence="1">Uncharacterized protein</fullName>
    </submittedName>
</protein>
<dbReference type="Proteomes" id="UP000243719">
    <property type="component" value="Unassembled WGS sequence"/>
</dbReference>
<dbReference type="RefSeq" id="WP_091908901.1">
    <property type="nucleotide sequence ID" value="NZ_FNLO01000007.1"/>
</dbReference>
<evidence type="ECO:0000313" key="2">
    <source>
        <dbReference type="Proteomes" id="UP000243719"/>
    </source>
</evidence>
<proteinExistence type="predicted"/>
<keyword evidence="2" id="KW-1185">Reference proteome</keyword>
<accession>A0A1H2PQQ2</accession>
<dbReference type="EMBL" id="FNLO01000007">
    <property type="protein sequence ID" value="SDV49171.1"/>
    <property type="molecule type" value="Genomic_DNA"/>
</dbReference>
<dbReference type="OrthoDB" id="564699at2"/>
<organism evidence="1 2">
    <name type="scientific">Chitinasiproducens palmae</name>
    <dbReference type="NCBI Taxonomy" id="1770053"/>
    <lineage>
        <taxon>Bacteria</taxon>
        <taxon>Pseudomonadati</taxon>
        <taxon>Pseudomonadota</taxon>
        <taxon>Betaproteobacteria</taxon>
        <taxon>Burkholderiales</taxon>
        <taxon>Burkholderiaceae</taxon>
        <taxon>Chitinasiproducens</taxon>
    </lineage>
</organism>
<evidence type="ECO:0000313" key="1">
    <source>
        <dbReference type="EMBL" id="SDV49171.1"/>
    </source>
</evidence>
<sequence>MSVSTVMQALAVLGFPSQYTGAPSGAASGDLSGTYPAPSVAKIAGQPIYSTTTGAIEQRNATTTQSYAVYNTYSDASNYERLVLRHDGSNAIVGTENAGTGIVRNLRFRVGGSDKWAMLSGGNFYPISDAGGDIGQNGNRVRMVWTGGLSLRSQIVTAATTLTATSPYRTIVNSASAVAITMPASPSIDQTLVVANVGAGSVTVSYTGRSGATTKTLAQDSSATFAYNSTLAYWTIE</sequence>
<gene>
    <name evidence="1" type="ORF">SAMN05216551_107125</name>
</gene>
<name>A0A1H2PQQ2_9BURK</name>
<dbReference type="AlphaFoldDB" id="A0A1H2PQQ2"/>
<reference evidence="2" key="1">
    <citation type="submission" date="2016-09" db="EMBL/GenBank/DDBJ databases">
        <authorList>
            <person name="Varghese N."/>
            <person name="Submissions S."/>
        </authorList>
    </citation>
    <scope>NUCLEOTIDE SEQUENCE [LARGE SCALE GENOMIC DNA]</scope>
    <source>
        <strain evidence="2">JS23</strain>
    </source>
</reference>
<dbReference type="STRING" id="1770053.SAMN05216551_107125"/>